<reference evidence="2 3" key="1">
    <citation type="submission" date="2022-12" db="EMBL/GenBank/DDBJ databases">
        <title>Chromosome-scale assembly of the Ensete ventricosum genome.</title>
        <authorList>
            <person name="Dussert Y."/>
            <person name="Stocks J."/>
            <person name="Wendawek A."/>
            <person name="Woldeyes F."/>
            <person name="Nichols R.A."/>
            <person name="Borrell J.S."/>
        </authorList>
    </citation>
    <scope>NUCLEOTIDE SEQUENCE [LARGE SCALE GENOMIC DNA]</scope>
    <source>
        <strain evidence="3">cv. Maze</strain>
        <tissue evidence="2">Seeds</tissue>
    </source>
</reference>
<evidence type="ECO:0000256" key="1">
    <source>
        <dbReference type="SAM" id="MobiDB-lite"/>
    </source>
</evidence>
<gene>
    <name evidence="2" type="ORF">OPV22_020566</name>
</gene>
<sequence length="160" mass="16873">MDVGAFVLESATQCGAQGHDIYLKGAYAEEESTPGLGYTSIRWTATCILRRASIHSHLSISASASFELSSIRIKTKESSMASDGNLTVTPPTGSLGVDYLAPFNASAVSGDRRMRWWLRPGRHGSVGDPGSAATDGAGKRSGGRGGASRQAAWRGVWRCP</sequence>
<dbReference type="EMBL" id="JAQQAF010000006">
    <property type="protein sequence ID" value="KAJ8476839.1"/>
    <property type="molecule type" value="Genomic_DNA"/>
</dbReference>
<feature type="region of interest" description="Disordered" evidence="1">
    <location>
        <begin position="125"/>
        <end position="154"/>
    </location>
</feature>
<accession>A0AAV8QAR4</accession>
<proteinExistence type="predicted"/>
<protein>
    <submittedName>
        <fullName evidence="2">Uncharacterized protein</fullName>
    </submittedName>
</protein>
<comment type="caution">
    <text evidence="2">The sequence shown here is derived from an EMBL/GenBank/DDBJ whole genome shotgun (WGS) entry which is preliminary data.</text>
</comment>
<dbReference type="Proteomes" id="UP001222027">
    <property type="component" value="Unassembled WGS sequence"/>
</dbReference>
<organism evidence="2 3">
    <name type="scientific">Ensete ventricosum</name>
    <name type="common">Abyssinian banana</name>
    <name type="synonym">Musa ensete</name>
    <dbReference type="NCBI Taxonomy" id="4639"/>
    <lineage>
        <taxon>Eukaryota</taxon>
        <taxon>Viridiplantae</taxon>
        <taxon>Streptophyta</taxon>
        <taxon>Embryophyta</taxon>
        <taxon>Tracheophyta</taxon>
        <taxon>Spermatophyta</taxon>
        <taxon>Magnoliopsida</taxon>
        <taxon>Liliopsida</taxon>
        <taxon>Zingiberales</taxon>
        <taxon>Musaceae</taxon>
        <taxon>Ensete</taxon>
    </lineage>
</organism>
<keyword evidence="3" id="KW-1185">Reference proteome</keyword>
<evidence type="ECO:0000313" key="2">
    <source>
        <dbReference type="EMBL" id="KAJ8476839.1"/>
    </source>
</evidence>
<dbReference type="AlphaFoldDB" id="A0AAV8QAR4"/>
<name>A0AAV8QAR4_ENSVE</name>
<evidence type="ECO:0000313" key="3">
    <source>
        <dbReference type="Proteomes" id="UP001222027"/>
    </source>
</evidence>